<evidence type="ECO:0000256" key="1">
    <source>
        <dbReference type="ARBA" id="ARBA00022723"/>
    </source>
</evidence>
<proteinExistence type="inferred from homology"/>
<sequence length="275" mass="29305">MAIIAQLSDIHLAAGRDGEVDDGSGPVRALRAAVSSLLSLPARPDAVVITGDLAERGTAAEYTRLHALLSPLPMAVYPMCGNHDDRDELRKAFTEHSAVTDTGLYPQAPLQYAVDVAGVRLVCCDTTVDGHSHGHMNEERLGWLDRTLAAAPDTPTVIATHHPPFPVGMRFIDDLRFVDPAGFASVLSRHPQVVRVISGHVHRASVGSLAGTVSTTCPSTYRQLYLDLTAQGRAAFTGEPAGFAVHLVGDDGTATTHFAPTGNYRPLMDVDRATE</sequence>
<accession>A0A495QRK0</accession>
<dbReference type="InterPro" id="IPR026575">
    <property type="entry name" value="GpdQ/CpdA-like"/>
</dbReference>
<organism evidence="6 7">
    <name type="scientific">Actinomadura pelletieri DSM 43383</name>
    <dbReference type="NCBI Taxonomy" id="1120940"/>
    <lineage>
        <taxon>Bacteria</taxon>
        <taxon>Bacillati</taxon>
        <taxon>Actinomycetota</taxon>
        <taxon>Actinomycetes</taxon>
        <taxon>Streptosporangiales</taxon>
        <taxon>Thermomonosporaceae</taxon>
        <taxon>Actinomadura</taxon>
    </lineage>
</organism>
<reference evidence="6 7" key="1">
    <citation type="submission" date="2018-10" db="EMBL/GenBank/DDBJ databases">
        <title>Genomic Encyclopedia of Archaeal and Bacterial Type Strains, Phase II (KMG-II): from individual species to whole genera.</title>
        <authorList>
            <person name="Goeker M."/>
        </authorList>
    </citation>
    <scope>NUCLEOTIDE SEQUENCE [LARGE SCALE GENOMIC DNA]</scope>
    <source>
        <strain evidence="6 7">DSM 43383</strain>
    </source>
</reference>
<dbReference type="EMBL" id="RBWU01000002">
    <property type="protein sequence ID" value="RKS76119.1"/>
    <property type="molecule type" value="Genomic_DNA"/>
</dbReference>
<keyword evidence="1" id="KW-0479">Metal-binding</keyword>
<evidence type="ECO:0000313" key="7">
    <source>
        <dbReference type="Proteomes" id="UP000274601"/>
    </source>
</evidence>
<protein>
    <submittedName>
        <fullName evidence="6">Calcineurin-like phosphoesterase family protein</fullName>
    </submittedName>
</protein>
<comment type="caution">
    <text evidence="6">The sequence shown here is derived from an EMBL/GenBank/DDBJ whole genome shotgun (WGS) entry which is preliminary data.</text>
</comment>
<comment type="similarity">
    <text evidence="4">Belongs to the cyclic nucleotide phosphodiesterase class-III family.</text>
</comment>
<dbReference type="GO" id="GO:0004112">
    <property type="term" value="F:cyclic-nucleotide phosphodiesterase activity"/>
    <property type="evidence" value="ECO:0007669"/>
    <property type="project" value="InterPro"/>
</dbReference>
<keyword evidence="2" id="KW-0378">Hydrolase</keyword>
<dbReference type="Gene3D" id="3.60.21.10">
    <property type="match status" value="1"/>
</dbReference>
<evidence type="ECO:0000259" key="5">
    <source>
        <dbReference type="Pfam" id="PF00149"/>
    </source>
</evidence>
<dbReference type="InterPro" id="IPR029052">
    <property type="entry name" value="Metallo-depent_PP-like"/>
</dbReference>
<dbReference type="PANTHER" id="PTHR42988">
    <property type="entry name" value="PHOSPHOHYDROLASE"/>
    <property type="match status" value="1"/>
</dbReference>
<dbReference type="AlphaFoldDB" id="A0A495QRK0"/>
<evidence type="ECO:0000256" key="2">
    <source>
        <dbReference type="ARBA" id="ARBA00022801"/>
    </source>
</evidence>
<dbReference type="InterPro" id="IPR004843">
    <property type="entry name" value="Calcineurin-like_PHP"/>
</dbReference>
<dbReference type="Proteomes" id="UP000274601">
    <property type="component" value="Unassembled WGS sequence"/>
</dbReference>
<feature type="domain" description="Calcineurin-like phosphoesterase" evidence="5">
    <location>
        <begin position="4"/>
        <end position="203"/>
    </location>
</feature>
<dbReference type="SUPFAM" id="SSF56300">
    <property type="entry name" value="Metallo-dependent phosphatases"/>
    <property type="match status" value="1"/>
</dbReference>
<evidence type="ECO:0000256" key="3">
    <source>
        <dbReference type="ARBA" id="ARBA00023004"/>
    </source>
</evidence>
<dbReference type="PANTHER" id="PTHR42988:SF2">
    <property type="entry name" value="CYCLIC NUCLEOTIDE PHOSPHODIESTERASE CBUA0032-RELATED"/>
    <property type="match status" value="1"/>
</dbReference>
<keyword evidence="3" id="KW-0408">Iron</keyword>
<name>A0A495QRK0_9ACTN</name>
<dbReference type="CDD" id="cd07402">
    <property type="entry name" value="MPP_GpdQ"/>
    <property type="match status" value="1"/>
</dbReference>
<dbReference type="Pfam" id="PF00149">
    <property type="entry name" value="Metallophos"/>
    <property type="match status" value="1"/>
</dbReference>
<dbReference type="RefSeq" id="WP_121433543.1">
    <property type="nucleotide sequence ID" value="NZ_RBWU01000002.1"/>
</dbReference>
<dbReference type="OrthoDB" id="5241795at2"/>
<evidence type="ECO:0000256" key="4">
    <source>
        <dbReference type="ARBA" id="ARBA00025742"/>
    </source>
</evidence>
<dbReference type="InterPro" id="IPR050884">
    <property type="entry name" value="CNP_phosphodiesterase-III"/>
</dbReference>
<keyword evidence="7" id="KW-1185">Reference proteome</keyword>
<evidence type="ECO:0000313" key="6">
    <source>
        <dbReference type="EMBL" id="RKS76119.1"/>
    </source>
</evidence>
<dbReference type="GO" id="GO:0046872">
    <property type="term" value="F:metal ion binding"/>
    <property type="evidence" value="ECO:0007669"/>
    <property type="project" value="UniProtKB-KW"/>
</dbReference>
<gene>
    <name evidence="6" type="ORF">BZB76_1469</name>
</gene>